<sequence>SSANPPAHPRDTSVATQPLRILDNRQNGQDFRPQRLPQCYQQRREGWQAPGPDPPVLQGHCQVLDCHAASRLHWRVRGGRRPPQRQDHHPAQRPHQQDRCHLAPLQRPAPRHGEVGRQAAALASIRLHCPHHLGRHHGPRGGPQEARCWKDSRFLLL</sequence>
<reference evidence="3" key="1">
    <citation type="journal article" date="2021" name="BMC Genomics">
        <title>Chromosome-level genome assembly and manually-curated proteome of model necrotroph Parastagonospora nodorum Sn15 reveals a genome-wide trove of candidate effector homologs, and redundancy of virulence-related functions within an accessory chromosome.</title>
        <authorList>
            <person name="Bertazzoni S."/>
            <person name="Jones D.A.B."/>
            <person name="Phan H.T."/>
            <person name="Tan K.-C."/>
            <person name="Hane J.K."/>
        </authorList>
    </citation>
    <scope>NUCLEOTIDE SEQUENCE [LARGE SCALE GENOMIC DNA]</scope>
    <source>
        <strain evidence="3">SN15 / ATCC MYA-4574 / FGSC 10173)</strain>
    </source>
</reference>
<dbReference type="AlphaFoldDB" id="A0A7U2ES37"/>
<evidence type="ECO:0000256" key="1">
    <source>
        <dbReference type="SAM" id="MobiDB-lite"/>
    </source>
</evidence>
<accession>A0A7U2ES37</accession>
<keyword evidence="3" id="KW-1185">Reference proteome</keyword>
<feature type="region of interest" description="Disordered" evidence="1">
    <location>
        <begin position="77"/>
        <end position="101"/>
    </location>
</feature>
<feature type="compositionally biased region" description="Basic and acidic residues" evidence="1">
    <location>
        <begin position="84"/>
        <end position="101"/>
    </location>
</feature>
<evidence type="ECO:0000313" key="2">
    <source>
        <dbReference type="EMBL" id="QRC91806.1"/>
    </source>
</evidence>
<feature type="non-terminal residue" evidence="2">
    <location>
        <position position="157"/>
    </location>
</feature>
<name>A0A7U2ES37_PHANO</name>
<feature type="region of interest" description="Disordered" evidence="1">
    <location>
        <begin position="1"/>
        <end position="40"/>
    </location>
</feature>
<proteinExistence type="predicted"/>
<dbReference type="EMBL" id="CP069024">
    <property type="protein sequence ID" value="QRC91806.1"/>
    <property type="molecule type" value="Genomic_DNA"/>
</dbReference>
<evidence type="ECO:0000313" key="3">
    <source>
        <dbReference type="Proteomes" id="UP000663193"/>
    </source>
</evidence>
<organism evidence="2 3">
    <name type="scientific">Phaeosphaeria nodorum (strain SN15 / ATCC MYA-4574 / FGSC 10173)</name>
    <name type="common">Glume blotch fungus</name>
    <name type="synonym">Parastagonospora nodorum</name>
    <dbReference type="NCBI Taxonomy" id="321614"/>
    <lineage>
        <taxon>Eukaryota</taxon>
        <taxon>Fungi</taxon>
        <taxon>Dikarya</taxon>
        <taxon>Ascomycota</taxon>
        <taxon>Pezizomycotina</taxon>
        <taxon>Dothideomycetes</taxon>
        <taxon>Pleosporomycetidae</taxon>
        <taxon>Pleosporales</taxon>
        <taxon>Pleosporineae</taxon>
        <taxon>Phaeosphaeriaceae</taxon>
        <taxon>Parastagonospora</taxon>
    </lineage>
</organism>
<protein>
    <submittedName>
        <fullName evidence="2">Uncharacterized protein</fullName>
    </submittedName>
</protein>
<gene>
    <name evidence="2" type="ORF">JI435_020030</name>
</gene>
<feature type="non-terminal residue" evidence="2">
    <location>
        <position position="1"/>
    </location>
</feature>
<dbReference type="Proteomes" id="UP000663193">
    <property type="component" value="Chromosome 2"/>
</dbReference>
<dbReference type="VEuPathDB" id="FungiDB:JI435_020030"/>